<evidence type="ECO:0000259" key="11">
    <source>
        <dbReference type="PROSITE" id="PS50881"/>
    </source>
</evidence>
<dbReference type="PROSITE" id="PS00585">
    <property type="entry name" value="RIBOSOMAL_S5"/>
    <property type="match status" value="1"/>
</dbReference>
<keyword evidence="5 8" id="KW-0687">Ribonucleoprotein</keyword>
<dbReference type="InterPro" id="IPR005712">
    <property type="entry name" value="Ribosomal_uS5_bac-type"/>
</dbReference>
<dbReference type="NCBIfam" id="TIGR01021">
    <property type="entry name" value="rpsE_bact"/>
    <property type="match status" value="1"/>
</dbReference>
<comment type="caution">
    <text evidence="12">The sequence shown here is derived from an EMBL/GenBank/DDBJ whole genome shotgun (WGS) entry which is preliminary data.</text>
</comment>
<dbReference type="Proteomes" id="UP000529710">
    <property type="component" value="Unassembled WGS sequence"/>
</dbReference>
<dbReference type="GO" id="GO:0005737">
    <property type="term" value="C:cytoplasm"/>
    <property type="evidence" value="ECO:0007669"/>
    <property type="project" value="UniProtKB-ARBA"/>
</dbReference>
<evidence type="ECO:0000256" key="1">
    <source>
        <dbReference type="ARBA" id="ARBA00008945"/>
    </source>
</evidence>
<dbReference type="GO" id="GO:0042254">
    <property type="term" value="P:ribosome biogenesis"/>
    <property type="evidence" value="ECO:0007669"/>
    <property type="project" value="UniProtKB-ARBA"/>
</dbReference>
<dbReference type="Gene3D" id="3.30.160.20">
    <property type="match status" value="1"/>
</dbReference>
<feature type="domain" description="S5 DRBM" evidence="11">
    <location>
        <begin position="58"/>
        <end position="121"/>
    </location>
</feature>
<comment type="subunit">
    <text evidence="7 8">Part of the 30S ribosomal subunit. Contacts proteins S4 and S8.</text>
</comment>
<dbReference type="InterPro" id="IPR020568">
    <property type="entry name" value="Ribosomal_Su5_D2-typ_SF"/>
</dbReference>
<dbReference type="EMBL" id="JAAIIF010000013">
    <property type="protein sequence ID" value="NMM96728.1"/>
    <property type="molecule type" value="Genomic_DNA"/>
</dbReference>
<accession>A0A7Y0EUQ6</accession>
<dbReference type="InterPro" id="IPR013810">
    <property type="entry name" value="Ribosomal_uS5_N"/>
</dbReference>
<keyword evidence="3 8" id="KW-0694">RNA-binding</keyword>
<dbReference type="GO" id="GO:0019843">
    <property type="term" value="F:rRNA binding"/>
    <property type="evidence" value="ECO:0007669"/>
    <property type="project" value="UniProtKB-UniRule"/>
</dbReference>
<evidence type="ECO:0000256" key="10">
    <source>
        <dbReference type="SAM" id="MobiDB-lite"/>
    </source>
</evidence>
<keyword evidence="4 8" id="KW-0689">Ribosomal protein</keyword>
<organism evidence="12 13">
    <name type="scientific">Bifidobacterium erythrocebi</name>
    <dbReference type="NCBI Taxonomy" id="2675325"/>
    <lineage>
        <taxon>Bacteria</taxon>
        <taxon>Bacillati</taxon>
        <taxon>Actinomycetota</taxon>
        <taxon>Actinomycetes</taxon>
        <taxon>Bifidobacteriales</taxon>
        <taxon>Bifidobacteriaceae</taxon>
        <taxon>Bifidobacterium</taxon>
    </lineage>
</organism>
<comment type="domain">
    <text evidence="8">The N-terminal domain interacts with the head of the 30S subunit; the C-terminal domain interacts with the body and contacts protein S4. The interaction surface between S4 and S5 is involved in control of translational fidelity.</text>
</comment>
<dbReference type="PANTHER" id="PTHR48277">
    <property type="entry name" value="MITOCHONDRIAL RIBOSOMAL PROTEIN S5"/>
    <property type="match status" value="1"/>
</dbReference>
<dbReference type="InterPro" id="IPR000851">
    <property type="entry name" value="Ribosomal_uS5"/>
</dbReference>
<evidence type="ECO:0000256" key="5">
    <source>
        <dbReference type="ARBA" id="ARBA00023274"/>
    </source>
</evidence>
<reference evidence="12 13" key="1">
    <citation type="submission" date="2020-02" db="EMBL/GenBank/DDBJ databases">
        <title>Characterization of phylogenetic diversity of novel bifidobacterial species isolated in Czech ZOOs.</title>
        <authorList>
            <person name="Lugli G.A."/>
            <person name="Vera N.B."/>
            <person name="Ventura M."/>
        </authorList>
    </citation>
    <scope>NUCLEOTIDE SEQUENCE [LARGE SCALE GENOMIC DNA]</scope>
    <source>
        <strain evidence="12 13">DSM 109960</strain>
    </source>
</reference>
<feature type="compositionally biased region" description="Basic and acidic residues" evidence="10">
    <location>
        <begin position="22"/>
        <end position="53"/>
    </location>
</feature>
<dbReference type="Pfam" id="PF00333">
    <property type="entry name" value="Ribosomal_S5"/>
    <property type="match status" value="1"/>
</dbReference>
<dbReference type="SUPFAM" id="SSF54768">
    <property type="entry name" value="dsRNA-binding domain-like"/>
    <property type="match status" value="1"/>
</dbReference>
<dbReference type="HAMAP" id="MF_01307_B">
    <property type="entry name" value="Ribosomal_uS5_B"/>
    <property type="match status" value="1"/>
</dbReference>
<evidence type="ECO:0000313" key="12">
    <source>
        <dbReference type="EMBL" id="NMM96728.1"/>
    </source>
</evidence>
<feature type="region of interest" description="Disordered" evidence="10">
    <location>
        <begin position="1"/>
        <end position="53"/>
    </location>
</feature>
<name>A0A7Y0EUQ6_9BIFI</name>
<evidence type="ECO:0000256" key="3">
    <source>
        <dbReference type="ARBA" id="ARBA00022884"/>
    </source>
</evidence>
<dbReference type="FunFam" id="3.30.160.20:FF:000001">
    <property type="entry name" value="30S ribosomal protein S5"/>
    <property type="match status" value="1"/>
</dbReference>
<evidence type="ECO:0000313" key="13">
    <source>
        <dbReference type="Proteomes" id="UP000529710"/>
    </source>
</evidence>
<dbReference type="PANTHER" id="PTHR48277:SF1">
    <property type="entry name" value="MITOCHONDRIAL RIBOSOMAL PROTEIN S5"/>
    <property type="match status" value="1"/>
</dbReference>
<evidence type="ECO:0000256" key="7">
    <source>
        <dbReference type="ARBA" id="ARBA00062000"/>
    </source>
</evidence>
<evidence type="ECO:0000256" key="2">
    <source>
        <dbReference type="ARBA" id="ARBA00022730"/>
    </source>
</evidence>
<dbReference type="InterPro" id="IPR014721">
    <property type="entry name" value="Ribsml_uS5_D2-typ_fold_subgr"/>
</dbReference>
<comment type="similarity">
    <text evidence="1 8 9">Belongs to the universal ribosomal protein uS5 family.</text>
</comment>
<dbReference type="RefSeq" id="WP_169080625.1">
    <property type="nucleotide sequence ID" value="NZ_JAAIIF010000013.1"/>
</dbReference>
<dbReference type="InterPro" id="IPR005324">
    <property type="entry name" value="Ribosomal_uS5_C"/>
</dbReference>
<dbReference type="GO" id="GO:0003735">
    <property type="term" value="F:structural constituent of ribosome"/>
    <property type="evidence" value="ECO:0007669"/>
    <property type="project" value="UniProtKB-UniRule"/>
</dbReference>
<dbReference type="GO" id="GO:0015935">
    <property type="term" value="C:small ribosomal subunit"/>
    <property type="evidence" value="ECO:0007669"/>
    <property type="project" value="InterPro"/>
</dbReference>
<evidence type="ECO:0000256" key="8">
    <source>
        <dbReference type="HAMAP-Rule" id="MF_01307"/>
    </source>
</evidence>
<dbReference type="PROSITE" id="PS50881">
    <property type="entry name" value="S5_DSRBD"/>
    <property type="match status" value="1"/>
</dbReference>
<gene>
    <name evidence="8" type="primary">rpsE</name>
    <name evidence="12" type="ORF">G1C98_1464</name>
</gene>
<dbReference type="InterPro" id="IPR018192">
    <property type="entry name" value="Ribosomal_uS5_N_CS"/>
</dbReference>
<sequence length="242" mass="25686">MSEEVKETQVAEETQNTQAAPAEEKSNDDRRGGRRGQRGEGRRGERRNRREENKGDELLDRVVTINRVSKTHKGGRTFSFAALVVVGDGNGTVGVGYGKSREVPAAIAKGQLDAKKHMFNVPRVRGTITHPVIGHDAAGTVLLRPAAPGTGVIAGGPVRAVMECAGISDVLTKSMGSPTAINMVRAVVDALKKLEEPEEIAARRGLSLEEVAPDALLRARAAGIAEARKAREEAAAEAKDGE</sequence>
<dbReference type="GO" id="GO:0006412">
    <property type="term" value="P:translation"/>
    <property type="evidence" value="ECO:0007669"/>
    <property type="project" value="UniProtKB-UniRule"/>
</dbReference>
<dbReference type="Gene3D" id="3.30.230.10">
    <property type="match status" value="1"/>
</dbReference>
<dbReference type="SUPFAM" id="SSF54211">
    <property type="entry name" value="Ribosomal protein S5 domain 2-like"/>
    <property type="match status" value="1"/>
</dbReference>
<evidence type="ECO:0000256" key="9">
    <source>
        <dbReference type="RuleBase" id="RU003823"/>
    </source>
</evidence>
<comment type="function">
    <text evidence="8">Located at the back of the 30S subunit body where it stabilizes the conformation of the head with respect to the body.</text>
</comment>
<proteinExistence type="inferred from homology"/>
<dbReference type="Pfam" id="PF03719">
    <property type="entry name" value="Ribosomal_S5_C"/>
    <property type="match status" value="1"/>
</dbReference>
<dbReference type="FunFam" id="3.30.230.10:FF:000002">
    <property type="entry name" value="30S ribosomal protein S5"/>
    <property type="match status" value="1"/>
</dbReference>
<evidence type="ECO:0000256" key="4">
    <source>
        <dbReference type="ARBA" id="ARBA00022980"/>
    </source>
</evidence>
<dbReference type="AlphaFoldDB" id="A0A7Y0EUQ6"/>
<keyword evidence="2 8" id="KW-0699">rRNA-binding</keyword>
<comment type="function">
    <text evidence="8">With S4 and S12 plays an important role in translational accuracy.</text>
</comment>
<keyword evidence="13" id="KW-1185">Reference proteome</keyword>
<evidence type="ECO:0000256" key="6">
    <source>
        <dbReference type="ARBA" id="ARBA00035255"/>
    </source>
</evidence>
<protein>
    <recommendedName>
        <fullName evidence="6 8">Small ribosomal subunit protein uS5</fullName>
    </recommendedName>
</protein>